<reference evidence="1" key="2">
    <citation type="submission" date="2022-10" db="EMBL/GenBank/DDBJ databases">
        <authorList>
            <consortium name="ENA_rothamsted_submissions"/>
            <consortium name="culmorum"/>
            <person name="King R."/>
        </authorList>
    </citation>
    <scope>NUCLEOTIDE SEQUENCE</scope>
</reference>
<accession>A0A9N9RIM5</accession>
<gene>
    <name evidence="1" type="ORF">CHIRRI_LOCUS519</name>
</gene>
<dbReference type="AlphaFoldDB" id="A0A9N9RIM5"/>
<dbReference type="EMBL" id="OU895877">
    <property type="protein sequence ID" value="CAG9797520.1"/>
    <property type="molecule type" value="Genomic_DNA"/>
</dbReference>
<organism evidence="1 2">
    <name type="scientific">Chironomus riparius</name>
    <dbReference type="NCBI Taxonomy" id="315576"/>
    <lineage>
        <taxon>Eukaryota</taxon>
        <taxon>Metazoa</taxon>
        <taxon>Ecdysozoa</taxon>
        <taxon>Arthropoda</taxon>
        <taxon>Hexapoda</taxon>
        <taxon>Insecta</taxon>
        <taxon>Pterygota</taxon>
        <taxon>Neoptera</taxon>
        <taxon>Endopterygota</taxon>
        <taxon>Diptera</taxon>
        <taxon>Nematocera</taxon>
        <taxon>Chironomoidea</taxon>
        <taxon>Chironomidae</taxon>
        <taxon>Chironominae</taxon>
        <taxon>Chironomus</taxon>
    </lineage>
</organism>
<dbReference type="Proteomes" id="UP001153620">
    <property type="component" value="Chromosome 1"/>
</dbReference>
<name>A0A9N9RIM5_9DIPT</name>
<reference evidence="1" key="1">
    <citation type="submission" date="2022-01" db="EMBL/GenBank/DDBJ databases">
        <authorList>
            <person name="King R."/>
        </authorList>
    </citation>
    <scope>NUCLEOTIDE SEQUENCE</scope>
</reference>
<keyword evidence="2" id="KW-1185">Reference proteome</keyword>
<protein>
    <submittedName>
        <fullName evidence="1">Uncharacterized protein</fullName>
    </submittedName>
</protein>
<evidence type="ECO:0000313" key="1">
    <source>
        <dbReference type="EMBL" id="CAG9797520.1"/>
    </source>
</evidence>
<evidence type="ECO:0000313" key="2">
    <source>
        <dbReference type="Proteomes" id="UP001153620"/>
    </source>
</evidence>
<proteinExistence type="predicted"/>
<sequence>MTNTVATDTNAACDAVKELSAAQFISSDVDIFFIFSSSLCIHVLKWLTTNNNNIFLNKNIGTFRKIPRNGENSSDIHAHTENIYDELLAGLEYFKAVFEYFIDLLMDDDGILGKTCK</sequence>